<dbReference type="Pfam" id="PF07676">
    <property type="entry name" value="PD40"/>
    <property type="match status" value="1"/>
</dbReference>
<gene>
    <name evidence="4" type="ORF">ACFSFW_17815</name>
</gene>
<evidence type="ECO:0000256" key="2">
    <source>
        <dbReference type="ARBA" id="ARBA00022825"/>
    </source>
</evidence>
<evidence type="ECO:0000259" key="3">
    <source>
        <dbReference type="Pfam" id="PF00326"/>
    </source>
</evidence>
<keyword evidence="5" id="KW-1185">Reference proteome</keyword>
<name>A0ABW4MRC9_9BACI</name>
<keyword evidence="1 4" id="KW-0378">Hydrolase</keyword>
<dbReference type="EMBL" id="JBHUEK010000025">
    <property type="protein sequence ID" value="MFD1780527.1"/>
    <property type="molecule type" value="Genomic_DNA"/>
</dbReference>
<dbReference type="RefSeq" id="WP_388040215.1">
    <property type="nucleotide sequence ID" value="NZ_JBHUEK010000025.1"/>
</dbReference>
<evidence type="ECO:0000313" key="5">
    <source>
        <dbReference type="Proteomes" id="UP001597227"/>
    </source>
</evidence>
<dbReference type="PANTHER" id="PTHR42776:SF27">
    <property type="entry name" value="DIPEPTIDYL PEPTIDASE FAMILY MEMBER 6"/>
    <property type="match status" value="1"/>
</dbReference>
<organism evidence="4 5">
    <name type="scientific">Fredinandcohnia salidurans</name>
    <dbReference type="NCBI Taxonomy" id="2595041"/>
    <lineage>
        <taxon>Bacteria</taxon>
        <taxon>Bacillati</taxon>
        <taxon>Bacillota</taxon>
        <taxon>Bacilli</taxon>
        <taxon>Bacillales</taxon>
        <taxon>Bacillaceae</taxon>
        <taxon>Fredinandcohnia</taxon>
    </lineage>
</organism>
<keyword evidence="2" id="KW-0645">Protease</keyword>
<reference evidence="5" key="1">
    <citation type="journal article" date="2019" name="Int. J. Syst. Evol. Microbiol.">
        <title>The Global Catalogue of Microorganisms (GCM) 10K type strain sequencing project: providing services to taxonomists for standard genome sequencing and annotation.</title>
        <authorList>
            <consortium name="The Broad Institute Genomics Platform"/>
            <consortium name="The Broad Institute Genome Sequencing Center for Infectious Disease"/>
            <person name="Wu L."/>
            <person name="Ma J."/>
        </authorList>
    </citation>
    <scope>NUCLEOTIDE SEQUENCE [LARGE SCALE GENOMIC DNA]</scope>
    <source>
        <strain evidence="5">CCUG 15531</strain>
    </source>
</reference>
<dbReference type="GO" id="GO:0016787">
    <property type="term" value="F:hydrolase activity"/>
    <property type="evidence" value="ECO:0007669"/>
    <property type="project" value="UniProtKB-KW"/>
</dbReference>
<dbReference type="Gene3D" id="3.40.50.1820">
    <property type="entry name" value="alpha/beta hydrolase"/>
    <property type="match status" value="1"/>
</dbReference>
<feature type="domain" description="Peptidase S9 prolyl oligopeptidase catalytic" evidence="3">
    <location>
        <begin position="390"/>
        <end position="597"/>
    </location>
</feature>
<dbReference type="SUPFAM" id="SSF82171">
    <property type="entry name" value="DPP6 N-terminal domain-like"/>
    <property type="match status" value="1"/>
</dbReference>
<comment type="caution">
    <text evidence="4">The sequence shown here is derived from an EMBL/GenBank/DDBJ whole genome shotgun (WGS) entry which is preliminary data.</text>
</comment>
<evidence type="ECO:0000256" key="1">
    <source>
        <dbReference type="ARBA" id="ARBA00022801"/>
    </source>
</evidence>
<dbReference type="Gene3D" id="2.120.10.30">
    <property type="entry name" value="TolB, C-terminal domain"/>
    <property type="match status" value="1"/>
</dbReference>
<dbReference type="InterPro" id="IPR001375">
    <property type="entry name" value="Peptidase_S9_cat"/>
</dbReference>
<dbReference type="InterPro" id="IPR011042">
    <property type="entry name" value="6-blade_b-propeller_TolB-like"/>
</dbReference>
<sequence length="598" mass="67930">MEMTLESKLHSYLNAVSAYKPTAIPNQNAVTFLTKKTGIPQVWKWSKDTSEIEQYTDLEDRILSVYHSPSSYKTVVGMDSKGNEKQQFYLLKEEGKIVEELVVSPPHFHYFGGWSPDGSKIAYSSNRRHPGAFDVFVMDVETKQESVVYEYDGNCTPLVWLKNGEQLVISIQDTNIDTSLYVLDIHTGEKNRIGFEGTQARYQSLILTKDGKSGFVLSDAYNDTLDIYQFSWDEPTALKKLFSIDKWDVEEIALSPNEEKLVYTVNEGGIYSLTIFDLMTGKHEQITGIPNGVLDSLTWLDDENLIFSLNSPILPGDIWRASTNLKKVERLTFVGSSESVENLWLEPELCTFSSFDGLEVPYFIYGKKEQSQPLVVYVHGGPEYQIKAEFNPVIQFLAGQGFAVVAPNVRGSMGYGRKYVQLDDGRKRMDAVADLAWLVKDLITNRSVDKNRIGIMGRSYGGFMVLAALTHYPDIWAAGVDIVGISHFKTFLENTGSWRRKLRECEYGTLDEDVDFFEEIAPLNHTTNISVPLLIFHGRNDTRVPVSEAEQLYSDLRTQGKQAELVIFEDEGHQTEKIENHIKMNTMIVTFMNQYLKR</sequence>
<keyword evidence="2" id="KW-0720">Serine protease</keyword>
<protein>
    <submittedName>
        <fullName evidence="4">Alpha/beta fold hydrolase</fullName>
    </submittedName>
</protein>
<accession>A0ABW4MRC9</accession>
<dbReference type="PANTHER" id="PTHR42776">
    <property type="entry name" value="SERINE PEPTIDASE S9 FAMILY MEMBER"/>
    <property type="match status" value="1"/>
</dbReference>
<dbReference type="InterPro" id="IPR029058">
    <property type="entry name" value="AB_hydrolase_fold"/>
</dbReference>
<dbReference type="Proteomes" id="UP001597227">
    <property type="component" value="Unassembled WGS sequence"/>
</dbReference>
<evidence type="ECO:0000313" key="4">
    <source>
        <dbReference type="EMBL" id="MFD1780527.1"/>
    </source>
</evidence>
<dbReference type="InterPro" id="IPR011659">
    <property type="entry name" value="WD40"/>
</dbReference>
<dbReference type="PRINTS" id="PR00862">
    <property type="entry name" value="PROLIGOPTASE"/>
</dbReference>
<dbReference type="SUPFAM" id="SSF53474">
    <property type="entry name" value="alpha/beta-Hydrolases"/>
    <property type="match status" value="1"/>
</dbReference>
<dbReference type="InterPro" id="IPR002470">
    <property type="entry name" value="Peptidase_S9A"/>
</dbReference>
<proteinExistence type="predicted"/>
<dbReference type="Pfam" id="PF00326">
    <property type="entry name" value="Peptidase_S9"/>
    <property type="match status" value="1"/>
</dbReference>